<dbReference type="InterPro" id="IPR037401">
    <property type="entry name" value="SnoaL-like"/>
</dbReference>
<gene>
    <name evidence="2" type="ORF">METZ01_LOCUS187848</name>
</gene>
<accession>A0A382DAF8</accession>
<reference evidence="2" key="1">
    <citation type="submission" date="2018-05" db="EMBL/GenBank/DDBJ databases">
        <authorList>
            <person name="Lanie J.A."/>
            <person name="Ng W.-L."/>
            <person name="Kazmierczak K.M."/>
            <person name="Andrzejewski T.M."/>
            <person name="Davidsen T.M."/>
            <person name="Wayne K.J."/>
            <person name="Tettelin H."/>
            <person name="Glass J.I."/>
            <person name="Rusch D."/>
            <person name="Podicherti R."/>
            <person name="Tsui H.-C.T."/>
            <person name="Winkler M.E."/>
        </authorList>
    </citation>
    <scope>NUCLEOTIDE SEQUENCE</scope>
</reference>
<dbReference type="Pfam" id="PF13577">
    <property type="entry name" value="SnoaL_4"/>
    <property type="match status" value="1"/>
</dbReference>
<organism evidence="2">
    <name type="scientific">marine metagenome</name>
    <dbReference type="NCBI Taxonomy" id="408172"/>
    <lineage>
        <taxon>unclassified sequences</taxon>
        <taxon>metagenomes</taxon>
        <taxon>ecological metagenomes</taxon>
    </lineage>
</organism>
<dbReference type="Gene3D" id="3.10.450.50">
    <property type="match status" value="1"/>
</dbReference>
<evidence type="ECO:0000313" key="2">
    <source>
        <dbReference type="EMBL" id="SVB34994.1"/>
    </source>
</evidence>
<protein>
    <recommendedName>
        <fullName evidence="1">SnoaL-like domain-containing protein</fullName>
    </recommendedName>
</protein>
<dbReference type="AlphaFoldDB" id="A0A382DAF8"/>
<dbReference type="InterPro" id="IPR032710">
    <property type="entry name" value="NTF2-like_dom_sf"/>
</dbReference>
<dbReference type="SUPFAM" id="SSF54427">
    <property type="entry name" value="NTF2-like"/>
    <property type="match status" value="1"/>
</dbReference>
<feature type="domain" description="SnoaL-like" evidence="1">
    <location>
        <begin position="17"/>
        <end position="138"/>
    </location>
</feature>
<name>A0A382DAF8_9ZZZZ</name>
<dbReference type="EMBL" id="UINC01038252">
    <property type="protein sequence ID" value="SVB34994.1"/>
    <property type="molecule type" value="Genomic_DNA"/>
</dbReference>
<evidence type="ECO:0000259" key="1">
    <source>
        <dbReference type="Pfam" id="PF13577"/>
    </source>
</evidence>
<sequence>MPGFKDNTMTEDRLHQAADKLEIMDLSSNYMRGLDRLDGELERSVFWGDAFCSYGIYEGGPDGFVDYCQNALATHGSNHHFIGQINIDLDGDEAFGEVYYQAFHRVKDAAGEDRDLFVSGRYVDRYERRNGVWKIAYRSELVDWVREEVAADSWFVGSQMIVGGRKPDDPLYHRDVMHKRS</sequence>
<proteinExistence type="predicted"/>